<feature type="region of interest" description="Disordered" evidence="7">
    <location>
        <begin position="393"/>
        <end position="413"/>
    </location>
</feature>
<feature type="transmembrane region" description="Helical" evidence="8">
    <location>
        <begin position="44"/>
        <end position="65"/>
    </location>
</feature>
<dbReference type="AlphaFoldDB" id="A0A1W6MQV6"/>
<evidence type="ECO:0000256" key="3">
    <source>
        <dbReference type="ARBA" id="ARBA00022475"/>
    </source>
</evidence>
<dbReference type="CDD" id="cd06173">
    <property type="entry name" value="MFS_MefA_like"/>
    <property type="match status" value="1"/>
</dbReference>
<evidence type="ECO:0000313" key="11">
    <source>
        <dbReference type="Proteomes" id="UP000193978"/>
    </source>
</evidence>
<keyword evidence="6 8" id="KW-0472">Membrane</keyword>
<keyword evidence="3" id="KW-1003">Cell membrane</keyword>
<dbReference type="RefSeq" id="WP_085770021.1">
    <property type="nucleotide sequence ID" value="NZ_AP027149.1"/>
</dbReference>
<reference evidence="10 11" key="1">
    <citation type="submission" date="2017-02" db="EMBL/GenBank/DDBJ databases">
        <authorList>
            <person name="Peterson S.W."/>
        </authorList>
    </citation>
    <scope>NUCLEOTIDE SEQUENCE [LARGE SCALE GENOMIC DNA]</scope>
    <source>
        <strain evidence="10 11">S285</strain>
    </source>
</reference>
<feature type="transmembrane region" description="Helical" evidence="8">
    <location>
        <begin position="252"/>
        <end position="272"/>
    </location>
</feature>
<feature type="transmembrane region" description="Helical" evidence="8">
    <location>
        <begin position="305"/>
        <end position="326"/>
    </location>
</feature>
<dbReference type="InterPro" id="IPR005829">
    <property type="entry name" value="Sugar_transporter_CS"/>
</dbReference>
<accession>A0A1W6MQV6</accession>
<gene>
    <name evidence="10" type="ORF">B1812_01495</name>
</gene>
<dbReference type="SUPFAM" id="SSF103473">
    <property type="entry name" value="MFS general substrate transporter"/>
    <property type="match status" value="1"/>
</dbReference>
<comment type="subcellular location">
    <subcellularLocation>
        <location evidence="1">Cell membrane</location>
        <topology evidence="1">Multi-pass membrane protein</topology>
    </subcellularLocation>
</comment>
<evidence type="ECO:0000256" key="6">
    <source>
        <dbReference type="ARBA" id="ARBA00023136"/>
    </source>
</evidence>
<feature type="transmembrane region" description="Helical" evidence="8">
    <location>
        <begin position="77"/>
        <end position="97"/>
    </location>
</feature>
<proteinExistence type="predicted"/>
<evidence type="ECO:0000313" key="10">
    <source>
        <dbReference type="EMBL" id="ARN79967.1"/>
    </source>
</evidence>
<feature type="domain" description="Major facilitator superfamily (MFS) profile" evidence="9">
    <location>
        <begin position="11"/>
        <end position="392"/>
    </location>
</feature>
<dbReference type="GO" id="GO:0005886">
    <property type="term" value="C:plasma membrane"/>
    <property type="evidence" value="ECO:0007669"/>
    <property type="project" value="UniProtKB-SubCell"/>
</dbReference>
<sequence>MSESQPPLPRAWRDYAIGNFISQLGSCMQSTALAWLVLDETRSSSMLGLLIAIQFLPSILLAVPAGKAADRWGRRNLLLGAQAATAVLVGALAASIALKATSYAVLAGFALLLGIGNGLSQATRLSLAASLAGSQGRARAAGLATLSFNLARILGPALAGFAIALWGPAVAIAANAASFLPLIVFLGSLSSEDAPSRPRSHSTSAALLFLWRNVSTRAPLLTVAAAGTFAVNMQTLVPAYARFGLGLDAGGFGLLMSAVGAGACVGGLLQWRRPAASIWRPLAATAGLGLCLVMLSAVRQFAPAALLLAAFGVCSATVFSSASAAVQSLVPDPMRNAATSLQVTIVQGTNPIGSALAGSAMDLLGATGGIGALGVTTLAAAISLAFAHRGERSRTQVVPESPPPVGARCGTRA</sequence>
<keyword evidence="2" id="KW-0813">Transport</keyword>
<evidence type="ECO:0000256" key="5">
    <source>
        <dbReference type="ARBA" id="ARBA00022989"/>
    </source>
</evidence>
<evidence type="ECO:0000256" key="7">
    <source>
        <dbReference type="SAM" id="MobiDB-lite"/>
    </source>
</evidence>
<dbReference type="InterPro" id="IPR010290">
    <property type="entry name" value="TM_effector"/>
</dbReference>
<keyword evidence="5 8" id="KW-1133">Transmembrane helix</keyword>
<evidence type="ECO:0000256" key="4">
    <source>
        <dbReference type="ARBA" id="ARBA00022692"/>
    </source>
</evidence>
<feature type="transmembrane region" description="Helical" evidence="8">
    <location>
        <begin position="278"/>
        <end position="298"/>
    </location>
</feature>
<dbReference type="KEGG" id="mbry:B1812_01495"/>
<dbReference type="PROSITE" id="PS00216">
    <property type="entry name" value="SUGAR_TRANSPORT_1"/>
    <property type="match status" value="1"/>
</dbReference>
<organism evidence="10 11">
    <name type="scientific">Methylocystis bryophila</name>
    <dbReference type="NCBI Taxonomy" id="655015"/>
    <lineage>
        <taxon>Bacteria</taxon>
        <taxon>Pseudomonadati</taxon>
        <taxon>Pseudomonadota</taxon>
        <taxon>Alphaproteobacteria</taxon>
        <taxon>Hyphomicrobiales</taxon>
        <taxon>Methylocystaceae</taxon>
        <taxon>Methylocystis</taxon>
    </lineage>
</organism>
<dbReference type="PROSITE" id="PS50850">
    <property type="entry name" value="MFS"/>
    <property type="match status" value="1"/>
</dbReference>
<protein>
    <recommendedName>
        <fullName evidence="9">Major facilitator superfamily (MFS) profile domain-containing protein</fullName>
    </recommendedName>
</protein>
<evidence type="ECO:0000256" key="2">
    <source>
        <dbReference type="ARBA" id="ARBA00022448"/>
    </source>
</evidence>
<dbReference type="OrthoDB" id="9809918at2"/>
<dbReference type="InterPro" id="IPR036259">
    <property type="entry name" value="MFS_trans_sf"/>
</dbReference>
<feature type="transmembrane region" description="Helical" evidence="8">
    <location>
        <begin position="169"/>
        <end position="189"/>
    </location>
</feature>
<dbReference type="Gene3D" id="1.20.1250.20">
    <property type="entry name" value="MFS general substrate transporter like domains"/>
    <property type="match status" value="1"/>
</dbReference>
<dbReference type="STRING" id="655015.B1812_01495"/>
<dbReference type="GO" id="GO:0022857">
    <property type="term" value="F:transmembrane transporter activity"/>
    <property type="evidence" value="ECO:0007669"/>
    <property type="project" value="InterPro"/>
</dbReference>
<dbReference type="PANTHER" id="PTHR23513:SF11">
    <property type="entry name" value="STAPHYLOFERRIN A TRANSPORTER"/>
    <property type="match status" value="1"/>
</dbReference>
<dbReference type="PANTHER" id="PTHR23513">
    <property type="entry name" value="INTEGRAL MEMBRANE EFFLUX PROTEIN-RELATED"/>
    <property type="match status" value="1"/>
</dbReference>
<feature type="transmembrane region" description="Helical" evidence="8">
    <location>
        <begin position="141"/>
        <end position="163"/>
    </location>
</feature>
<feature type="transmembrane region" description="Helical" evidence="8">
    <location>
        <begin position="363"/>
        <end position="387"/>
    </location>
</feature>
<evidence type="ECO:0000256" key="1">
    <source>
        <dbReference type="ARBA" id="ARBA00004651"/>
    </source>
</evidence>
<evidence type="ECO:0000256" key="8">
    <source>
        <dbReference type="SAM" id="Phobius"/>
    </source>
</evidence>
<dbReference type="Pfam" id="PF05977">
    <property type="entry name" value="MFS_3"/>
    <property type="match status" value="1"/>
</dbReference>
<keyword evidence="4 8" id="KW-0812">Transmembrane</keyword>
<dbReference type="EMBL" id="CP019948">
    <property type="protein sequence ID" value="ARN79967.1"/>
    <property type="molecule type" value="Genomic_DNA"/>
</dbReference>
<feature type="transmembrane region" description="Helical" evidence="8">
    <location>
        <begin position="103"/>
        <end position="120"/>
    </location>
</feature>
<name>A0A1W6MQV6_9HYPH</name>
<dbReference type="Proteomes" id="UP000193978">
    <property type="component" value="Chromosome"/>
</dbReference>
<evidence type="ECO:0000259" key="9">
    <source>
        <dbReference type="PROSITE" id="PS50850"/>
    </source>
</evidence>
<keyword evidence="11" id="KW-1185">Reference proteome</keyword>
<dbReference type="InterPro" id="IPR020846">
    <property type="entry name" value="MFS_dom"/>
</dbReference>